<gene>
    <name evidence="2" type="ORF">JS756_00400</name>
</gene>
<proteinExistence type="predicted"/>
<accession>A0ABS2VHN4</accession>
<protein>
    <submittedName>
        <fullName evidence="2">Uncharacterized protein</fullName>
    </submittedName>
</protein>
<dbReference type="EMBL" id="JAFFZS010000001">
    <property type="protein sequence ID" value="MBN0042594.1"/>
    <property type="molecule type" value="Genomic_DNA"/>
</dbReference>
<feature type="region of interest" description="Disordered" evidence="1">
    <location>
        <begin position="89"/>
        <end position="152"/>
    </location>
</feature>
<evidence type="ECO:0000313" key="3">
    <source>
        <dbReference type="Proteomes" id="UP000788262"/>
    </source>
</evidence>
<name>A0ABS2VHN4_STRAS</name>
<reference evidence="2 3" key="1">
    <citation type="submission" date="2021-02" db="EMBL/GenBank/DDBJ databases">
        <title>Whole genome sequencing of Streptomyces actuosus VRA1.</title>
        <authorList>
            <person name="Sen G."/>
            <person name="Sen A."/>
        </authorList>
    </citation>
    <scope>NUCLEOTIDE SEQUENCE [LARGE SCALE GENOMIC DNA]</scope>
    <source>
        <strain evidence="2 3">VRA1</strain>
    </source>
</reference>
<dbReference type="Proteomes" id="UP000788262">
    <property type="component" value="Unassembled WGS sequence"/>
</dbReference>
<keyword evidence="3" id="KW-1185">Reference proteome</keyword>
<evidence type="ECO:0000256" key="1">
    <source>
        <dbReference type="SAM" id="MobiDB-lite"/>
    </source>
</evidence>
<comment type="caution">
    <text evidence="2">The sequence shown here is derived from an EMBL/GenBank/DDBJ whole genome shotgun (WGS) entry which is preliminary data.</text>
</comment>
<feature type="compositionally biased region" description="Basic residues" evidence="1">
    <location>
        <begin position="139"/>
        <end position="152"/>
    </location>
</feature>
<evidence type="ECO:0000313" key="2">
    <source>
        <dbReference type="EMBL" id="MBN0042594.1"/>
    </source>
</evidence>
<organism evidence="2 3">
    <name type="scientific">Streptomyces actuosus</name>
    <dbReference type="NCBI Taxonomy" id="1885"/>
    <lineage>
        <taxon>Bacteria</taxon>
        <taxon>Bacillati</taxon>
        <taxon>Actinomycetota</taxon>
        <taxon>Actinomycetes</taxon>
        <taxon>Kitasatosporales</taxon>
        <taxon>Streptomycetaceae</taxon>
        <taxon>Streptomyces</taxon>
    </lineage>
</organism>
<sequence>MPARSRDIAALRRFAVAHAAAHAKAAAVRADASCWCRQQRCAAHEGTRVGCAGPVVLLLRHDPAVGQVWTLCEVCTSCAPLISHARVVGRAAPAERTRVPDQPGPRPAAVPSGSVAGPALLVPGGFSAPSGADGPPQASHRRRRGRGRRSSP</sequence>